<dbReference type="Pfam" id="PF00486">
    <property type="entry name" value="Trans_reg_C"/>
    <property type="match status" value="1"/>
</dbReference>
<dbReference type="InterPro" id="IPR036388">
    <property type="entry name" value="WH-like_DNA-bd_sf"/>
</dbReference>
<dbReference type="PROSITE" id="PS50110">
    <property type="entry name" value="RESPONSE_REGULATORY"/>
    <property type="match status" value="1"/>
</dbReference>
<dbReference type="CDD" id="cd19935">
    <property type="entry name" value="REC_OmpR_CusR-like"/>
    <property type="match status" value="1"/>
</dbReference>
<dbReference type="InterPro" id="IPR011006">
    <property type="entry name" value="CheY-like_superfamily"/>
</dbReference>
<evidence type="ECO:0000313" key="11">
    <source>
        <dbReference type="Proteomes" id="UP000216752"/>
    </source>
</evidence>
<feature type="DNA-binding region" description="OmpR/PhoB-type" evidence="7">
    <location>
        <begin position="125"/>
        <end position="219"/>
    </location>
</feature>
<evidence type="ECO:0000256" key="7">
    <source>
        <dbReference type="PROSITE-ProRule" id="PRU01091"/>
    </source>
</evidence>
<keyword evidence="4 7" id="KW-0238">DNA-binding</keyword>
<evidence type="ECO:0000256" key="3">
    <source>
        <dbReference type="ARBA" id="ARBA00023015"/>
    </source>
</evidence>
<evidence type="ECO:0000256" key="6">
    <source>
        <dbReference type="PROSITE-ProRule" id="PRU00169"/>
    </source>
</evidence>
<dbReference type="InterPro" id="IPR016032">
    <property type="entry name" value="Sig_transdc_resp-reg_C-effctor"/>
</dbReference>
<feature type="domain" description="Response regulatory" evidence="8">
    <location>
        <begin position="2"/>
        <end position="116"/>
    </location>
</feature>
<keyword evidence="1 6" id="KW-0597">Phosphoprotein</keyword>
<evidence type="ECO:0000256" key="5">
    <source>
        <dbReference type="ARBA" id="ARBA00023163"/>
    </source>
</evidence>
<dbReference type="PANTHER" id="PTHR48111">
    <property type="entry name" value="REGULATOR OF RPOS"/>
    <property type="match status" value="1"/>
</dbReference>
<organism evidence="10 11">
    <name type="scientific">Sporomusa silvacetica DSM 10669</name>
    <dbReference type="NCBI Taxonomy" id="1123289"/>
    <lineage>
        <taxon>Bacteria</taxon>
        <taxon>Bacillati</taxon>
        <taxon>Bacillota</taxon>
        <taxon>Negativicutes</taxon>
        <taxon>Selenomonadales</taxon>
        <taxon>Sporomusaceae</taxon>
        <taxon>Sporomusa</taxon>
    </lineage>
</organism>
<dbReference type="RefSeq" id="WP_094604854.1">
    <property type="nucleotide sequence ID" value="NZ_CP155573.1"/>
</dbReference>
<dbReference type="EMBL" id="CP155573">
    <property type="protein sequence ID" value="XFO65742.1"/>
    <property type="molecule type" value="Genomic_DNA"/>
</dbReference>
<name>A0ABZ3IJU1_9FIRM</name>
<dbReference type="InterPro" id="IPR001789">
    <property type="entry name" value="Sig_transdc_resp-reg_receiver"/>
</dbReference>
<keyword evidence="11" id="KW-1185">Reference proteome</keyword>
<keyword evidence="5" id="KW-0804">Transcription</keyword>
<dbReference type="PANTHER" id="PTHR48111:SF22">
    <property type="entry name" value="REGULATOR OF RPOS"/>
    <property type="match status" value="1"/>
</dbReference>
<feature type="modified residue" description="4-aspartylphosphate" evidence="6">
    <location>
        <position position="51"/>
    </location>
</feature>
<feature type="domain" description="OmpR/PhoB-type" evidence="9">
    <location>
        <begin position="125"/>
        <end position="219"/>
    </location>
</feature>
<protein>
    <submittedName>
        <fullName evidence="10">Response regulator MprA</fullName>
    </submittedName>
</protein>
<dbReference type="PROSITE" id="PS51755">
    <property type="entry name" value="OMPR_PHOB"/>
    <property type="match status" value="1"/>
</dbReference>
<dbReference type="Gene3D" id="6.10.250.690">
    <property type="match status" value="1"/>
</dbReference>
<dbReference type="SMART" id="SM00862">
    <property type="entry name" value="Trans_reg_C"/>
    <property type="match status" value="1"/>
</dbReference>
<dbReference type="SUPFAM" id="SSF46894">
    <property type="entry name" value="C-terminal effector domain of the bipartite response regulators"/>
    <property type="match status" value="1"/>
</dbReference>
<evidence type="ECO:0000256" key="2">
    <source>
        <dbReference type="ARBA" id="ARBA00023012"/>
    </source>
</evidence>
<dbReference type="SUPFAM" id="SSF52172">
    <property type="entry name" value="CheY-like"/>
    <property type="match status" value="1"/>
</dbReference>
<gene>
    <name evidence="10" type="primary">mprA_3</name>
    <name evidence="10" type="ORF">SPSIL_018820</name>
</gene>
<dbReference type="InterPro" id="IPR039420">
    <property type="entry name" value="WalR-like"/>
</dbReference>
<evidence type="ECO:0000259" key="8">
    <source>
        <dbReference type="PROSITE" id="PS50110"/>
    </source>
</evidence>
<evidence type="ECO:0000256" key="1">
    <source>
        <dbReference type="ARBA" id="ARBA00022553"/>
    </source>
</evidence>
<dbReference type="Gene3D" id="3.40.50.2300">
    <property type="match status" value="1"/>
</dbReference>
<keyword evidence="2" id="KW-0902">Two-component regulatory system</keyword>
<sequence>MRLLLVEDSGRLSEALAHILKKHGYIVETALDGETGFTLATTEAYDILVLDRMLPQRDGLDIVKTVRKLKIDTPILLLTAKDSTQDRIDGLDAGADDYLVKPFSTDELLARLRALARRQTKPWEEDTLEAANLLLDPLKCEVIKDNKLIKLTLKESLLLELLMRNYGIVISKERIWEKVWGLQTTSEVANVDLYIHYLRKKLETTCIKTVRGVGYYLINE</sequence>
<dbReference type="Gene3D" id="1.10.10.10">
    <property type="entry name" value="Winged helix-like DNA-binding domain superfamily/Winged helix DNA-binding domain"/>
    <property type="match status" value="1"/>
</dbReference>
<dbReference type="SMART" id="SM00448">
    <property type="entry name" value="REC"/>
    <property type="match status" value="1"/>
</dbReference>
<evidence type="ECO:0000256" key="4">
    <source>
        <dbReference type="ARBA" id="ARBA00023125"/>
    </source>
</evidence>
<reference evidence="10" key="1">
    <citation type="submission" date="2024-05" db="EMBL/GenBank/DDBJ databases">
        <title>Isolation and characterization of Sporomusa carbonis sp. nov., a carboxydotrophic hydrogenogen in the genus of Sporomusa isolated from a charcoal burning pile.</title>
        <authorList>
            <person name="Boeer T."/>
            <person name="Rosenbaum F."/>
            <person name="Eysell L."/>
            <person name="Mueller V."/>
            <person name="Daniel R."/>
            <person name="Poehlein A."/>
        </authorList>
    </citation>
    <scope>NUCLEOTIDE SEQUENCE [LARGE SCALE GENOMIC DNA]</scope>
    <source>
        <strain evidence="10">DSM 10669</strain>
    </source>
</reference>
<dbReference type="CDD" id="cd00383">
    <property type="entry name" value="trans_reg_C"/>
    <property type="match status" value="1"/>
</dbReference>
<proteinExistence type="predicted"/>
<accession>A0ABZ3IJU1</accession>
<evidence type="ECO:0000313" key="10">
    <source>
        <dbReference type="EMBL" id="XFO65742.1"/>
    </source>
</evidence>
<dbReference type="InterPro" id="IPR001867">
    <property type="entry name" value="OmpR/PhoB-type_DNA-bd"/>
</dbReference>
<keyword evidence="3" id="KW-0805">Transcription regulation</keyword>
<dbReference type="Proteomes" id="UP000216752">
    <property type="component" value="Chromosome"/>
</dbReference>
<dbReference type="Pfam" id="PF00072">
    <property type="entry name" value="Response_reg"/>
    <property type="match status" value="1"/>
</dbReference>
<evidence type="ECO:0000259" key="9">
    <source>
        <dbReference type="PROSITE" id="PS51755"/>
    </source>
</evidence>